<keyword evidence="5 7" id="KW-0472">Membrane</keyword>
<evidence type="ECO:0000256" key="5">
    <source>
        <dbReference type="ARBA" id="ARBA00023136"/>
    </source>
</evidence>
<evidence type="ECO:0000256" key="4">
    <source>
        <dbReference type="ARBA" id="ARBA00022989"/>
    </source>
</evidence>
<feature type="transmembrane region" description="Helical" evidence="7">
    <location>
        <begin position="279"/>
        <end position="302"/>
    </location>
</feature>
<dbReference type="InterPro" id="IPR003838">
    <property type="entry name" value="ABC3_permease_C"/>
</dbReference>
<evidence type="ECO:0000259" key="8">
    <source>
        <dbReference type="Pfam" id="PF02687"/>
    </source>
</evidence>
<dbReference type="GO" id="GO:0005886">
    <property type="term" value="C:plasma membrane"/>
    <property type="evidence" value="ECO:0007669"/>
    <property type="project" value="UniProtKB-SubCell"/>
</dbReference>
<dbReference type="PANTHER" id="PTHR30572">
    <property type="entry name" value="MEMBRANE COMPONENT OF TRANSPORTER-RELATED"/>
    <property type="match status" value="1"/>
</dbReference>
<accession>A0A4Y9SYL7</accession>
<feature type="transmembrane region" description="Helical" evidence="7">
    <location>
        <begin position="21"/>
        <end position="41"/>
    </location>
</feature>
<evidence type="ECO:0000313" key="10">
    <source>
        <dbReference type="EMBL" id="TFW31535.1"/>
    </source>
</evidence>
<dbReference type="Pfam" id="PF02687">
    <property type="entry name" value="FtsX"/>
    <property type="match status" value="1"/>
</dbReference>
<gene>
    <name evidence="10" type="ORF">E4O92_13525</name>
</gene>
<proteinExistence type="inferred from homology"/>
<keyword evidence="3 7" id="KW-0812">Transmembrane</keyword>
<evidence type="ECO:0000256" key="6">
    <source>
        <dbReference type="ARBA" id="ARBA00038076"/>
    </source>
</evidence>
<dbReference type="RefSeq" id="WP_135190278.1">
    <property type="nucleotide sequence ID" value="NZ_SPUM01000090.1"/>
</dbReference>
<dbReference type="Proteomes" id="UP000297258">
    <property type="component" value="Unassembled WGS sequence"/>
</dbReference>
<feature type="transmembrane region" description="Helical" evidence="7">
    <location>
        <begin position="334"/>
        <end position="353"/>
    </location>
</feature>
<evidence type="ECO:0000256" key="7">
    <source>
        <dbReference type="SAM" id="Phobius"/>
    </source>
</evidence>
<evidence type="ECO:0000256" key="3">
    <source>
        <dbReference type="ARBA" id="ARBA00022692"/>
    </source>
</evidence>
<sequence length="404" mass="45028">MFRHLLKLTWKRKTRNLMLSLEILLAFALVFAIAAFGVRYYQLYRMPIGFNGDDVWAVGVRTSNGGRDNIDQATYDAFKRGLQELPEVGQVAFASWEPYSMMMNRSSPKNQSGVKVQTDMLYADDGLAKALGIKVIEGRWFSALDDGSAAFPVVVNRRMANAMFPGKSAIGQQFTDSDRDGIITYKVVGVVDEYRDQGELGTPGNFTFIRHEPPQRDARTITPQRDARTIILKLQPGTERSFEFRLSQRLRQIQGSWSYQISPLSATRQTKMKTQTTPLIVLGVIAAFMLVMVAFGLFGALWQNTTQRIPEFGLRRAAGANAGDIYRQIVGEQMLLSTVAIVVGMLLLVQLPLTGALGASLNWTVFLGATGLSMFVIYLISLLCALYPGWRASRLSPTEALHYE</sequence>
<dbReference type="Pfam" id="PF12704">
    <property type="entry name" value="MacB_PCD"/>
    <property type="match status" value="1"/>
</dbReference>
<comment type="caution">
    <text evidence="10">The sequence shown here is derived from an EMBL/GenBank/DDBJ whole genome shotgun (WGS) entry which is preliminary data.</text>
</comment>
<evidence type="ECO:0000313" key="11">
    <source>
        <dbReference type="Proteomes" id="UP000297258"/>
    </source>
</evidence>
<keyword evidence="4 7" id="KW-1133">Transmembrane helix</keyword>
<dbReference type="PANTHER" id="PTHR30572:SF4">
    <property type="entry name" value="ABC TRANSPORTER PERMEASE YTRF"/>
    <property type="match status" value="1"/>
</dbReference>
<feature type="transmembrane region" description="Helical" evidence="7">
    <location>
        <begin position="365"/>
        <end position="387"/>
    </location>
</feature>
<comment type="subcellular location">
    <subcellularLocation>
        <location evidence="1">Cell membrane</location>
        <topology evidence="1">Multi-pass membrane protein</topology>
    </subcellularLocation>
</comment>
<comment type="similarity">
    <text evidence="6">Belongs to the ABC-4 integral membrane protein family.</text>
</comment>
<keyword evidence="2" id="KW-1003">Cell membrane</keyword>
<dbReference type="InterPro" id="IPR050250">
    <property type="entry name" value="Macrolide_Exporter_MacB"/>
</dbReference>
<dbReference type="AlphaFoldDB" id="A0A4Y9SYL7"/>
<evidence type="ECO:0000259" key="9">
    <source>
        <dbReference type="Pfam" id="PF12704"/>
    </source>
</evidence>
<feature type="domain" description="MacB-like periplasmic core" evidence="9">
    <location>
        <begin position="23"/>
        <end position="238"/>
    </location>
</feature>
<dbReference type="EMBL" id="SPUM01000090">
    <property type="protein sequence ID" value="TFW31535.1"/>
    <property type="molecule type" value="Genomic_DNA"/>
</dbReference>
<protein>
    <submittedName>
        <fullName evidence="10">FtsX-like permease family protein</fullName>
    </submittedName>
</protein>
<evidence type="ECO:0000256" key="2">
    <source>
        <dbReference type="ARBA" id="ARBA00022475"/>
    </source>
</evidence>
<feature type="domain" description="ABC3 transporter permease C-terminal" evidence="8">
    <location>
        <begin position="284"/>
        <end position="397"/>
    </location>
</feature>
<reference evidence="10 11" key="1">
    <citation type="submission" date="2019-03" db="EMBL/GenBank/DDBJ databases">
        <title>Draft genome of Massilia hortus sp. nov., a novel bacterial species of the Oxalobacteraceae family.</title>
        <authorList>
            <person name="Peta V."/>
            <person name="Raths R."/>
            <person name="Bucking H."/>
        </authorList>
    </citation>
    <scope>NUCLEOTIDE SEQUENCE [LARGE SCALE GENOMIC DNA]</scope>
    <source>
        <strain evidence="10 11">ONC3</strain>
    </source>
</reference>
<dbReference type="OrthoDB" id="8769057at2"/>
<dbReference type="GO" id="GO:0022857">
    <property type="term" value="F:transmembrane transporter activity"/>
    <property type="evidence" value="ECO:0007669"/>
    <property type="project" value="TreeGrafter"/>
</dbReference>
<keyword evidence="11" id="KW-1185">Reference proteome</keyword>
<evidence type="ECO:0000256" key="1">
    <source>
        <dbReference type="ARBA" id="ARBA00004651"/>
    </source>
</evidence>
<organism evidence="10 11">
    <name type="scientific">Massilia horti</name>
    <dbReference type="NCBI Taxonomy" id="2562153"/>
    <lineage>
        <taxon>Bacteria</taxon>
        <taxon>Pseudomonadati</taxon>
        <taxon>Pseudomonadota</taxon>
        <taxon>Betaproteobacteria</taxon>
        <taxon>Burkholderiales</taxon>
        <taxon>Oxalobacteraceae</taxon>
        <taxon>Telluria group</taxon>
        <taxon>Massilia</taxon>
    </lineage>
</organism>
<name>A0A4Y9SYL7_9BURK</name>
<dbReference type="InterPro" id="IPR025857">
    <property type="entry name" value="MacB_PCD"/>
</dbReference>